<gene>
    <name evidence="2" type="ORF">Tci_931039</name>
</gene>
<accession>A0A699XL55</accession>
<organism evidence="2">
    <name type="scientific">Tanacetum cinerariifolium</name>
    <name type="common">Dalmatian daisy</name>
    <name type="synonym">Chrysanthemum cinerariifolium</name>
    <dbReference type="NCBI Taxonomy" id="118510"/>
    <lineage>
        <taxon>Eukaryota</taxon>
        <taxon>Viridiplantae</taxon>
        <taxon>Streptophyta</taxon>
        <taxon>Embryophyta</taxon>
        <taxon>Tracheophyta</taxon>
        <taxon>Spermatophyta</taxon>
        <taxon>Magnoliopsida</taxon>
        <taxon>eudicotyledons</taxon>
        <taxon>Gunneridae</taxon>
        <taxon>Pentapetalae</taxon>
        <taxon>asterids</taxon>
        <taxon>campanulids</taxon>
        <taxon>Asterales</taxon>
        <taxon>Asteraceae</taxon>
        <taxon>Asteroideae</taxon>
        <taxon>Anthemideae</taxon>
        <taxon>Anthemidinae</taxon>
        <taxon>Tanacetum</taxon>
    </lineage>
</organism>
<dbReference type="EMBL" id="BKCJ011860698">
    <property type="protein sequence ID" value="GFD59070.1"/>
    <property type="molecule type" value="Genomic_DNA"/>
</dbReference>
<evidence type="ECO:0000256" key="1">
    <source>
        <dbReference type="SAM" id="MobiDB-lite"/>
    </source>
</evidence>
<evidence type="ECO:0000313" key="2">
    <source>
        <dbReference type="EMBL" id="GFD59070.1"/>
    </source>
</evidence>
<feature type="compositionally biased region" description="Low complexity" evidence="1">
    <location>
        <begin position="36"/>
        <end position="52"/>
    </location>
</feature>
<sequence>GLRQCQRDRAGRDDSRRAPGAVVAGQQTLGRDHRPAAAGAAGRRDQTAGPAR</sequence>
<feature type="compositionally biased region" description="Basic and acidic residues" evidence="1">
    <location>
        <begin position="1"/>
        <end position="17"/>
    </location>
</feature>
<proteinExistence type="predicted"/>
<feature type="non-terminal residue" evidence="2">
    <location>
        <position position="1"/>
    </location>
</feature>
<name>A0A699XL55_TANCI</name>
<protein>
    <submittedName>
        <fullName evidence="2">Uncharacterized protein</fullName>
    </submittedName>
</protein>
<reference evidence="2" key="1">
    <citation type="journal article" date="2019" name="Sci. Rep.">
        <title>Draft genome of Tanacetum cinerariifolium, the natural source of mosquito coil.</title>
        <authorList>
            <person name="Yamashiro T."/>
            <person name="Shiraishi A."/>
            <person name="Satake H."/>
            <person name="Nakayama K."/>
        </authorList>
    </citation>
    <scope>NUCLEOTIDE SEQUENCE</scope>
</reference>
<feature type="region of interest" description="Disordered" evidence="1">
    <location>
        <begin position="1"/>
        <end position="52"/>
    </location>
</feature>
<dbReference type="AlphaFoldDB" id="A0A699XL55"/>
<comment type="caution">
    <text evidence="2">The sequence shown here is derived from an EMBL/GenBank/DDBJ whole genome shotgun (WGS) entry which is preliminary data.</text>
</comment>